<name>A0A9P5NTD2_GYMJU</name>
<proteinExistence type="predicted"/>
<comment type="caution">
    <text evidence="1">The sequence shown here is derived from an EMBL/GenBank/DDBJ whole genome shotgun (WGS) entry which is preliminary data.</text>
</comment>
<evidence type="ECO:0000313" key="1">
    <source>
        <dbReference type="EMBL" id="KAF8905755.1"/>
    </source>
</evidence>
<protein>
    <submittedName>
        <fullName evidence="1">Uncharacterized protein</fullName>
    </submittedName>
</protein>
<dbReference type="Proteomes" id="UP000724874">
    <property type="component" value="Unassembled WGS sequence"/>
</dbReference>
<reference evidence="1" key="1">
    <citation type="submission" date="2020-11" db="EMBL/GenBank/DDBJ databases">
        <authorList>
            <consortium name="DOE Joint Genome Institute"/>
            <person name="Ahrendt S."/>
            <person name="Riley R."/>
            <person name="Andreopoulos W."/>
            <person name="LaButti K."/>
            <person name="Pangilinan J."/>
            <person name="Ruiz-duenas F.J."/>
            <person name="Barrasa J.M."/>
            <person name="Sanchez-Garcia M."/>
            <person name="Camarero S."/>
            <person name="Miyauchi S."/>
            <person name="Serrano A."/>
            <person name="Linde D."/>
            <person name="Babiker R."/>
            <person name="Drula E."/>
            <person name="Ayuso-Fernandez I."/>
            <person name="Pacheco R."/>
            <person name="Padilla G."/>
            <person name="Ferreira P."/>
            <person name="Barriuso J."/>
            <person name="Kellner H."/>
            <person name="Castanera R."/>
            <person name="Alfaro M."/>
            <person name="Ramirez L."/>
            <person name="Pisabarro A.G."/>
            <person name="Kuo A."/>
            <person name="Tritt A."/>
            <person name="Lipzen A."/>
            <person name="He G."/>
            <person name="Yan M."/>
            <person name="Ng V."/>
            <person name="Cullen D."/>
            <person name="Martin F."/>
            <person name="Rosso M.-N."/>
            <person name="Henrissat B."/>
            <person name="Hibbett D."/>
            <person name="Martinez A.T."/>
            <person name="Grigoriev I.V."/>
        </authorList>
    </citation>
    <scope>NUCLEOTIDE SEQUENCE</scope>
    <source>
        <strain evidence="1">AH 44721</strain>
    </source>
</reference>
<dbReference type="OrthoDB" id="3036049at2759"/>
<gene>
    <name evidence="1" type="ORF">CPB84DRAFT_1771121</name>
</gene>
<accession>A0A9P5NTD2</accession>
<dbReference type="AlphaFoldDB" id="A0A9P5NTD2"/>
<sequence length="76" mass="9304">METLETALTWVLQWPLEVWSEQSWDDEQTRVMCRACRRICSEALQEGRKRVWERLPEIFMLPSWKSMEELMEKENL</sequence>
<organism evidence="1 2">
    <name type="scientific">Gymnopilus junonius</name>
    <name type="common">Spectacular rustgill mushroom</name>
    <name type="synonym">Gymnopilus spectabilis subsp. junonius</name>
    <dbReference type="NCBI Taxonomy" id="109634"/>
    <lineage>
        <taxon>Eukaryota</taxon>
        <taxon>Fungi</taxon>
        <taxon>Dikarya</taxon>
        <taxon>Basidiomycota</taxon>
        <taxon>Agaricomycotina</taxon>
        <taxon>Agaricomycetes</taxon>
        <taxon>Agaricomycetidae</taxon>
        <taxon>Agaricales</taxon>
        <taxon>Agaricineae</taxon>
        <taxon>Hymenogastraceae</taxon>
        <taxon>Gymnopilus</taxon>
    </lineage>
</organism>
<dbReference type="EMBL" id="JADNYJ010000021">
    <property type="protein sequence ID" value="KAF8905755.1"/>
    <property type="molecule type" value="Genomic_DNA"/>
</dbReference>
<keyword evidence="2" id="KW-1185">Reference proteome</keyword>
<evidence type="ECO:0000313" key="2">
    <source>
        <dbReference type="Proteomes" id="UP000724874"/>
    </source>
</evidence>